<sequence length="69" mass="7847">MQIYSFSPYLIVSHPFLEGSYCPFSPLPMSYQKGEGTPLLRYPRKLPIVSPATSLEVSGIPPKRFPRYL</sequence>
<accession>L1NEM3</accession>
<protein>
    <submittedName>
        <fullName evidence="1">Uncharacterized protein</fullName>
    </submittedName>
</protein>
<evidence type="ECO:0000313" key="1">
    <source>
        <dbReference type="EMBL" id="EKY01944.1"/>
    </source>
</evidence>
<gene>
    <name evidence="1" type="ORF">HMPREF9134_00746</name>
</gene>
<reference evidence="1 2" key="1">
    <citation type="submission" date="2012-05" db="EMBL/GenBank/DDBJ databases">
        <authorList>
            <person name="Weinstock G."/>
            <person name="Sodergren E."/>
            <person name="Lobos E.A."/>
            <person name="Fulton L."/>
            <person name="Fulton R."/>
            <person name="Courtney L."/>
            <person name="Fronick C."/>
            <person name="O'Laughlin M."/>
            <person name="Godfrey J."/>
            <person name="Wilson R.M."/>
            <person name="Miner T."/>
            <person name="Farmer C."/>
            <person name="Delehaunty K."/>
            <person name="Cordes M."/>
            <person name="Minx P."/>
            <person name="Tomlinson C."/>
            <person name="Chen J."/>
            <person name="Wollam A."/>
            <person name="Pepin K.H."/>
            <person name="Bhonagiri V."/>
            <person name="Zhang X."/>
            <person name="Suruliraj S."/>
            <person name="Warren W."/>
            <person name="Mitreva M."/>
            <person name="Mardis E.R."/>
            <person name="Wilson R.K."/>
        </authorList>
    </citation>
    <scope>NUCLEOTIDE SEQUENCE [LARGE SCALE GENOMIC DNA]</scope>
    <source>
        <strain evidence="1 2">F0037</strain>
    </source>
</reference>
<organism evidence="1 2">
    <name type="scientific">Porphyromonas catoniae F0037</name>
    <dbReference type="NCBI Taxonomy" id="1127696"/>
    <lineage>
        <taxon>Bacteria</taxon>
        <taxon>Pseudomonadati</taxon>
        <taxon>Bacteroidota</taxon>
        <taxon>Bacteroidia</taxon>
        <taxon>Bacteroidales</taxon>
        <taxon>Porphyromonadaceae</taxon>
        <taxon>Porphyromonas</taxon>
    </lineage>
</organism>
<proteinExistence type="predicted"/>
<dbReference type="Proteomes" id="UP000010408">
    <property type="component" value="Unassembled WGS sequence"/>
</dbReference>
<comment type="caution">
    <text evidence="1">The sequence shown here is derived from an EMBL/GenBank/DDBJ whole genome shotgun (WGS) entry which is preliminary data.</text>
</comment>
<dbReference type="EMBL" id="AMEQ01000023">
    <property type="protein sequence ID" value="EKY01944.1"/>
    <property type="molecule type" value="Genomic_DNA"/>
</dbReference>
<name>L1NEM3_9PORP</name>
<dbReference type="HOGENOM" id="CLU_2772385_0_0_10"/>
<dbReference type="AlphaFoldDB" id="L1NEM3"/>
<evidence type="ECO:0000313" key="2">
    <source>
        <dbReference type="Proteomes" id="UP000010408"/>
    </source>
</evidence>